<dbReference type="Proteomes" id="UP001501474">
    <property type="component" value="Unassembled WGS sequence"/>
</dbReference>
<protein>
    <submittedName>
        <fullName evidence="1">Uncharacterized protein</fullName>
    </submittedName>
</protein>
<name>A0ABN3E3B8_9ACTN</name>
<accession>A0ABN3E3B8</accession>
<sequence length="117" mass="12231">MLLSHALDRGVLVITVHQDPGIDGRATLLTRISDLVRACRPASVVVVLDEPAARNAVVGVILRVHRLCSRLGTLMSVATHSAPVRRALEAEADTGGTRLVVHARKDTAVAAACAAVA</sequence>
<evidence type="ECO:0000313" key="1">
    <source>
        <dbReference type="EMBL" id="GAA2246910.1"/>
    </source>
</evidence>
<comment type="caution">
    <text evidence="1">The sequence shown here is derived from an EMBL/GenBank/DDBJ whole genome shotgun (WGS) entry which is preliminary data.</text>
</comment>
<proteinExistence type="predicted"/>
<reference evidence="1 2" key="1">
    <citation type="journal article" date="2019" name="Int. J. Syst. Evol. Microbiol.">
        <title>The Global Catalogue of Microorganisms (GCM) 10K type strain sequencing project: providing services to taxonomists for standard genome sequencing and annotation.</title>
        <authorList>
            <consortium name="The Broad Institute Genomics Platform"/>
            <consortium name="The Broad Institute Genome Sequencing Center for Infectious Disease"/>
            <person name="Wu L."/>
            <person name="Ma J."/>
        </authorList>
    </citation>
    <scope>NUCLEOTIDE SEQUENCE [LARGE SCALE GENOMIC DNA]</scope>
    <source>
        <strain evidence="1 2">JCM 3053</strain>
    </source>
</reference>
<evidence type="ECO:0000313" key="2">
    <source>
        <dbReference type="Proteomes" id="UP001501474"/>
    </source>
</evidence>
<gene>
    <name evidence="1" type="ORF">GCM10010104_49260</name>
</gene>
<keyword evidence="2" id="KW-1185">Reference proteome</keyword>
<organism evidence="1 2">
    <name type="scientific">Streptomyces indiaensis</name>
    <dbReference type="NCBI Taxonomy" id="284033"/>
    <lineage>
        <taxon>Bacteria</taxon>
        <taxon>Bacillati</taxon>
        <taxon>Actinomycetota</taxon>
        <taxon>Actinomycetes</taxon>
        <taxon>Kitasatosporales</taxon>
        <taxon>Streptomycetaceae</taxon>
        <taxon>Streptomyces</taxon>
    </lineage>
</organism>
<dbReference type="EMBL" id="BAAART010000108">
    <property type="protein sequence ID" value="GAA2246910.1"/>
    <property type="molecule type" value="Genomic_DNA"/>
</dbReference>